<feature type="transmembrane region" description="Helical" evidence="1">
    <location>
        <begin position="97"/>
        <end position="118"/>
    </location>
</feature>
<accession>A0ABQ5Q2S0</accession>
<dbReference type="EMBL" id="BSDD01000001">
    <property type="protein sequence ID" value="GLH68818.1"/>
    <property type="molecule type" value="Genomic_DNA"/>
</dbReference>
<keyword evidence="1" id="KW-1133">Transmembrane helix</keyword>
<evidence type="ECO:0000256" key="1">
    <source>
        <dbReference type="SAM" id="Phobius"/>
    </source>
</evidence>
<dbReference type="Proteomes" id="UP001165089">
    <property type="component" value="Unassembled WGS sequence"/>
</dbReference>
<sequence>MAIDRDPMARAFLGCLGLAFFAAGIPWWLAPYNRFSFSTPPAILGTLAFLGVAAWASGWTRLGLSKATVAAGAAVPLAVMARVIVDTLRDPTSHNLWPLEVVMMAVLGFGVAFAAALAGRLLRRVLGAP</sequence>
<name>A0ABQ5Q2S0_9BACT</name>
<keyword evidence="1" id="KW-0472">Membrane</keyword>
<gene>
    <name evidence="2" type="ORF">GETHPA_03510</name>
</gene>
<proteinExistence type="predicted"/>
<feature type="transmembrane region" description="Helical" evidence="1">
    <location>
        <begin position="67"/>
        <end position="85"/>
    </location>
</feature>
<dbReference type="RefSeq" id="WP_285722427.1">
    <property type="nucleotide sequence ID" value="NZ_BSDD01000001.1"/>
</dbReference>
<protein>
    <submittedName>
        <fullName evidence="2">Uncharacterized protein</fullName>
    </submittedName>
</protein>
<reference evidence="2 3" key="1">
    <citation type="journal article" date="2023" name="Antonie Van Leeuwenhoek">
        <title>Mesoterricola silvestris gen. nov., sp. nov., Mesoterricola sediminis sp. nov., Geothrix oryzae sp. nov., Geothrix edaphica sp. nov., Geothrix rubra sp. nov., and Geothrix limicola sp. nov., six novel members of Acidobacteriota isolated from soils.</title>
        <authorList>
            <person name="Itoh H."/>
            <person name="Sugisawa Y."/>
            <person name="Mise K."/>
            <person name="Xu Z."/>
            <person name="Kuniyasu M."/>
            <person name="Ushijima N."/>
            <person name="Kawano K."/>
            <person name="Kobayashi E."/>
            <person name="Shiratori Y."/>
            <person name="Masuda Y."/>
            <person name="Senoo K."/>
        </authorList>
    </citation>
    <scope>NUCLEOTIDE SEQUENCE [LARGE SCALE GENOMIC DNA]</scope>
    <source>
        <strain evidence="2 3">Red803</strain>
    </source>
</reference>
<organism evidence="2 3">
    <name type="scientific">Geothrix rubra</name>
    <dbReference type="NCBI Taxonomy" id="2927977"/>
    <lineage>
        <taxon>Bacteria</taxon>
        <taxon>Pseudomonadati</taxon>
        <taxon>Acidobacteriota</taxon>
        <taxon>Holophagae</taxon>
        <taxon>Holophagales</taxon>
        <taxon>Holophagaceae</taxon>
        <taxon>Geothrix</taxon>
    </lineage>
</organism>
<comment type="caution">
    <text evidence="2">The sequence shown here is derived from an EMBL/GenBank/DDBJ whole genome shotgun (WGS) entry which is preliminary data.</text>
</comment>
<evidence type="ECO:0000313" key="3">
    <source>
        <dbReference type="Proteomes" id="UP001165089"/>
    </source>
</evidence>
<keyword evidence="1" id="KW-0812">Transmembrane</keyword>
<evidence type="ECO:0000313" key="2">
    <source>
        <dbReference type="EMBL" id="GLH68818.1"/>
    </source>
</evidence>
<keyword evidence="3" id="KW-1185">Reference proteome</keyword>
<feature type="transmembrane region" description="Helical" evidence="1">
    <location>
        <begin position="42"/>
        <end position="60"/>
    </location>
</feature>
<feature type="transmembrane region" description="Helical" evidence="1">
    <location>
        <begin position="12"/>
        <end position="30"/>
    </location>
</feature>